<gene>
    <name evidence="2" type="ORF">UTRI_03356</name>
</gene>
<dbReference type="PANTHER" id="PTHR33266">
    <property type="entry name" value="CHROMOSOME 15, WHOLE GENOME SHOTGUN SEQUENCE"/>
    <property type="match status" value="1"/>
</dbReference>
<sequence>MATNAPPHSLSVLEPVHLMQSDSTFTASTASTPFIPSRRLDYEALWFHLNHLIQTQQPTTSELTSSSQAQLPDCVLNSLGDIVLVLNQALRTFYPLQDAHKHAILTYVHQLFAWIDSCSNVSNTLEPYSALLASRPSQAPNASVTTPSPTRRQALKLANSAQRVDPSLWTELCEHVQDARRYYTRVQQARDSKLAAVHLSTLQTHIDGFLSILKMIRIKLRHVFPNLSTASLESQDASAHIMQALDKLASGGTCSPDEAVSYLILCLPASNSSPDRSEDNPELERHFAQQLQRTYRGDAPARFLRFVNNVHRHFTKSVEGVPVFDSYLKGTSIVQSSGTGKTRLVLELAKRAPLLYVCVRRKAPHQRSSVKNGFPLAEQNLFEFFRDATSGTTASCDLQVAAFIGAWFETLSSKLNEYTTAQDKYLFLVQLNDFGGPGCSQRQPFFNTVLVAARLKLVQTTTTSSSTGQTCVFSACLDTAVSDLSHQLGPVRDWLWDHHKVEYQSLGIERPPVFVAFDECVDLIVPKSGRSADDHQLNSLRRAWHHMLQLEKKQDNVTFWLLLLSTNTGAAQLIEPQDLQASARAPEKQPLPVFIGLGFDVLRSDRPRLDSPNDVSNVRHLRSYGRPLWGSLPLETFWEVAEFKLLGAKEFNANDAVLCYNLLASRLALRLVPTHHGDSALFGEQKSLITRSIDRHMRILHQVIQHTSLAIVTPSEPVLAVGAANIMLAAPSRDGESDPMPAYAKIIDTFTTQCLPTLGADLLRGTHGEFMARFALMAAWDAVKLPLLQSEKSGPASVVARPVLLQSFLKQLATLDQQGSSVINDAIHAVCQQVRNRLFRSSQPNISAYNRNTDGNSNSDEDVGAWLNFTHFDTLPHGISCISPDYLWYCWKRGVAIQMAHGQPGVDGIIPIFVGRLSQKFRAPDQSHLQADEVDAIDERQVARQMTYIAWEAKYRDQAMSRAEASDQARSGPTLLLAACDADLHAQMDAADSSTPLRQPLTRASLVTVIADLGTEQAFSDGRNLQPRADLVTQRDGSHTFLRLWIRGIKDPQVYPCFDVLGIRAKLTALFKTVTDTPSYEEDNKIPSIMWNSEAHPESQSHVSDGPPPSSLPWSSWSGPPADGESDYDGEPMDL</sequence>
<dbReference type="OrthoDB" id="107110at2759"/>
<proteinExistence type="predicted"/>
<organism evidence="2 3">
    <name type="scientific">Ustilago trichophora</name>
    <dbReference type="NCBI Taxonomy" id="86804"/>
    <lineage>
        <taxon>Eukaryota</taxon>
        <taxon>Fungi</taxon>
        <taxon>Dikarya</taxon>
        <taxon>Basidiomycota</taxon>
        <taxon>Ustilaginomycotina</taxon>
        <taxon>Ustilaginomycetes</taxon>
        <taxon>Ustilaginales</taxon>
        <taxon>Ustilaginaceae</taxon>
        <taxon>Ustilago</taxon>
    </lineage>
</organism>
<protein>
    <submittedName>
        <fullName evidence="2">Uncharacterized protein</fullName>
    </submittedName>
</protein>
<name>A0A5C3E8W2_9BASI</name>
<evidence type="ECO:0000313" key="3">
    <source>
        <dbReference type="Proteomes" id="UP000324022"/>
    </source>
</evidence>
<reference evidence="2 3" key="1">
    <citation type="submission" date="2018-03" db="EMBL/GenBank/DDBJ databases">
        <authorList>
            <person name="Guldener U."/>
        </authorList>
    </citation>
    <scope>NUCLEOTIDE SEQUENCE [LARGE SCALE GENOMIC DNA]</scope>
    <source>
        <strain evidence="2 3">NBRC100155</strain>
    </source>
</reference>
<accession>A0A5C3E8W2</accession>
<evidence type="ECO:0000256" key="1">
    <source>
        <dbReference type="SAM" id="MobiDB-lite"/>
    </source>
</evidence>
<dbReference type="AlphaFoldDB" id="A0A5C3E8W2"/>
<keyword evidence="3" id="KW-1185">Reference proteome</keyword>
<dbReference type="EMBL" id="OOIN01000012">
    <property type="protein sequence ID" value="SPO25991.1"/>
    <property type="molecule type" value="Genomic_DNA"/>
</dbReference>
<feature type="compositionally biased region" description="Low complexity" evidence="1">
    <location>
        <begin position="1112"/>
        <end position="1121"/>
    </location>
</feature>
<dbReference type="Proteomes" id="UP000324022">
    <property type="component" value="Unassembled WGS sequence"/>
</dbReference>
<feature type="compositionally biased region" description="Acidic residues" evidence="1">
    <location>
        <begin position="1124"/>
        <end position="1135"/>
    </location>
</feature>
<evidence type="ECO:0000313" key="2">
    <source>
        <dbReference type="EMBL" id="SPO25991.1"/>
    </source>
</evidence>
<dbReference type="PANTHER" id="PTHR33266:SF1">
    <property type="entry name" value="F-BOX DOMAIN-CONTAINING PROTEIN"/>
    <property type="match status" value="1"/>
</dbReference>
<feature type="region of interest" description="Disordered" evidence="1">
    <location>
        <begin position="1092"/>
        <end position="1135"/>
    </location>
</feature>